<keyword evidence="2" id="KW-0472">Membrane</keyword>
<feature type="coiled-coil region" evidence="1">
    <location>
        <begin position="209"/>
        <end position="320"/>
    </location>
</feature>
<feature type="coiled-coil region" evidence="1">
    <location>
        <begin position="359"/>
        <end position="386"/>
    </location>
</feature>
<evidence type="ECO:0000256" key="2">
    <source>
        <dbReference type="SAM" id="Phobius"/>
    </source>
</evidence>
<feature type="transmembrane region" description="Helical" evidence="2">
    <location>
        <begin position="456"/>
        <end position="474"/>
    </location>
</feature>
<feature type="domain" description="YhaN AAA" evidence="3">
    <location>
        <begin position="1"/>
        <end position="52"/>
    </location>
</feature>
<evidence type="ECO:0000313" key="5">
    <source>
        <dbReference type="Proteomes" id="UP000184389"/>
    </source>
</evidence>
<dbReference type="SUPFAM" id="SSF52540">
    <property type="entry name" value="P-loop containing nucleoside triphosphate hydrolases"/>
    <property type="match status" value="1"/>
</dbReference>
<dbReference type="Pfam" id="PF13514">
    <property type="entry name" value="AAA_27"/>
    <property type="match status" value="1"/>
</dbReference>
<dbReference type="EMBL" id="FQXR01000005">
    <property type="protein sequence ID" value="SHH89332.1"/>
    <property type="molecule type" value="Genomic_DNA"/>
</dbReference>
<proteinExistence type="predicted"/>
<sequence length="910" mass="107440">MKIDELNIISFGKFKDKKITLSNGLNIIYGENETGKTTIHKFIEGMFFGFFKPYSKRKIYTDDYEKFFPWKYNKYCGVLKFEYKGELYRIERNFVKGFDDVKIYDDKTGEDVTNLFEYDPVLRLHCPNSRLLGFNSIVYNNTVSIKQLGSKTDDGLSKEVKDSLINIGGSLDEDISVKNAVEKLNKEMDFIGTASQRKSSPYGKTVEELNALLNERKEAVKYIKQIEEEKNCLNKMKQEMMKLEKYRKTLKKQLEAIERKEIKGKYEEAIKLSDEIENFKREIEDLKDCENLNLIDYTQLITLKKEKDGIEKNINDCNDEIKKIDKSIKNVFESMKKLEKFTNIDNDEFDDIVEGYKMLYNVKDKLEEIDREINEINRDDEKDNENMGDLVNDVYTYEEIEDKRNAILYKTEYTNTMFLKTRLDEKSKELKKKNLLIIVLWFLMAGSVFLGFKNNLFFIVAISFLVFNIYIIRLKSEIKNYIQKLNEQIKDSEDREEERNQQLKSLDKDMEEILNKYNCSNKIELKKLLNMNYEKSIKYKNIDESFENLNVEKNNLIEEIEKLKEKLSKYLFLLEGVVDFTLEDVNKLQKEYFEYIRLKNMKDKLLEEKNYLDDKLNSFNSKIDQISKEIEEIFARNSLSNVEEFEQGLKGKEKYETLKSNLENKELLLNNILGSRNLEYLKSKTLEVNDCFNDDFNVLEKEKLASELGKTEENINDMRYNIARVEERVENLVLNFRPLVEIEEDIDIVGKKKDEYEKRLESLKMARDTIEGISKNIQRDFAPVLNRQVSEIIKNITDGRYSEAKIDENLNISIVEPDTNTIVDIDKLSGGTIDQLYFAIRFGIANLVIEEGIPLILDDCFVQYDIKRLENILKFLENESKNRQIIMFTCHTRESELISKHNAKFNYIKL</sequence>
<dbReference type="Proteomes" id="UP000184389">
    <property type="component" value="Unassembled WGS sequence"/>
</dbReference>
<dbReference type="GO" id="GO:0016887">
    <property type="term" value="F:ATP hydrolysis activity"/>
    <property type="evidence" value="ECO:0007669"/>
    <property type="project" value="InterPro"/>
</dbReference>
<dbReference type="OrthoDB" id="9764467at2"/>
<accession>A0A1M5WPM3</accession>
<organism evidence="4 5">
    <name type="scientific">Sporanaerobacter acetigenes DSM 13106</name>
    <dbReference type="NCBI Taxonomy" id="1123281"/>
    <lineage>
        <taxon>Bacteria</taxon>
        <taxon>Bacillati</taxon>
        <taxon>Bacillota</taxon>
        <taxon>Tissierellia</taxon>
        <taxon>Tissierellales</taxon>
        <taxon>Sporanaerobacteraceae</taxon>
        <taxon>Sporanaerobacter</taxon>
    </lineage>
</organism>
<gene>
    <name evidence="4" type="ORF">SAMN02745180_01335</name>
</gene>
<dbReference type="InterPro" id="IPR027417">
    <property type="entry name" value="P-loop_NTPase"/>
</dbReference>
<keyword evidence="5" id="KW-1185">Reference proteome</keyword>
<dbReference type="PANTHER" id="PTHR41259">
    <property type="entry name" value="DOUBLE-STRAND BREAK REPAIR RAD50 ATPASE, PUTATIVE-RELATED"/>
    <property type="match status" value="1"/>
</dbReference>
<name>A0A1M5WPM3_9FIRM</name>
<feature type="coiled-coil region" evidence="1">
    <location>
        <begin position="701"/>
        <end position="773"/>
    </location>
</feature>
<feature type="transmembrane region" description="Helical" evidence="2">
    <location>
        <begin position="434"/>
        <end position="450"/>
    </location>
</feature>
<evidence type="ECO:0000313" key="4">
    <source>
        <dbReference type="EMBL" id="SHH89332.1"/>
    </source>
</evidence>
<keyword evidence="1" id="KW-0175">Coiled coil</keyword>
<keyword evidence="2" id="KW-1133">Transmembrane helix</keyword>
<protein>
    <submittedName>
        <fullName evidence="4">Uncharacterized protein YhaN</fullName>
    </submittedName>
</protein>
<dbReference type="AlphaFoldDB" id="A0A1M5WPM3"/>
<evidence type="ECO:0000256" key="1">
    <source>
        <dbReference type="SAM" id="Coils"/>
    </source>
</evidence>
<dbReference type="InterPro" id="IPR038734">
    <property type="entry name" value="YhaN_AAA"/>
</dbReference>
<feature type="coiled-coil region" evidence="1">
    <location>
        <begin position="471"/>
        <end position="573"/>
    </location>
</feature>
<evidence type="ECO:0000259" key="3">
    <source>
        <dbReference type="Pfam" id="PF13514"/>
    </source>
</evidence>
<dbReference type="GO" id="GO:0006302">
    <property type="term" value="P:double-strand break repair"/>
    <property type="evidence" value="ECO:0007669"/>
    <property type="project" value="InterPro"/>
</dbReference>
<reference evidence="4 5" key="1">
    <citation type="submission" date="2016-11" db="EMBL/GenBank/DDBJ databases">
        <authorList>
            <person name="Jaros S."/>
            <person name="Januszkiewicz K."/>
            <person name="Wedrychowicz H."/>
        </authorList>
    </citation>
    <scope>NUCLEOTIDE SEQUENCE [LARGE SCALE GENOMIC DNA]</scope>
    <source>
        <strain evidence="4 5">DSM 13106</strain>
    </source>
</reference>
<dbReference type="STRING" id="1123281.SAMN02745180_01335"/>
<keyword evidence="2" id="KW-0812">Transmembrane</keyword>
<dbReference type="RefSeq" id="WP_072744013.1">
    <property type="nucleotide sequence ID" value="NZ_FQXR01000005.1"/>
</dbReference>
<dbReference type="Gene3D" id="3.40.50.300">
    <property type="entry name" value="P-loop containing nucleotide triphosphate hydrolases"/>
    <property type="match status" value="2"/>
</dbReference>
<dbReference type="PANTHER" id="PTHR41259:SF1">
    <property type="entry name" value="DOUBLE-STRAND BREAK REPAIR RAD50 ATPASE, PUTATIVE-RELATED"/>
    <property type="match status" value="1"/>
</dbReference>